<proteinExistence type="inferred from homology"/>
<evidence type="ECO:0008006" key="8">
    <source>
        <dbReference type="Google" id="ProtNLM"/>
    </source>
</evidence>
<reference evidence="6" key="1">
    <citation type="journal article" date="2017" name="Plant J.">
        <title>The pomegranate (Punica granatum L.) genome and the genomics of punicalagin biosynthesis.</title>
        <authorList>
            <person name="Qin G."/>
            <person name="Xu C."/>
            <person name="Ming R."/>
            <person name="Tang H."/>
            <person name="Guyot R."/>
            <person name="Kramer E.M."/>
            <person name="Hu Y."/>
            <person name="Yi X."/>
            <person name="Qi Y."/>
            <person name="Xu X."/>
            <person name="Gao Z."/>
            <person name="Pan H."/>
            <person name="Jian J."/>
            <person name="Tian Y."/>
            <person name="Yue Z."/>
            <person name="Xu Y."/>
        </authorList>
    </citation>
    <scope>NUCLEOTIDE SEQUENCE [LARGE SCALE GENOMIC DNA]</scope>
    <source>
        <strain evidence="6">cv. Dabenzi</strain>
    </source>
</reference>
<dbReference type="PANTHER" id="PTHR33091">
    <property type="entry name" value="PROTEIN, PUTATIVE, EXPRESSED-RELATED"/>
    <property type="match status" value="1"/>
</dbReference>
<dbReference type="Gene3D" id="3.30.10.10">
    <property type="entry name" value="Trypsin Inhibitor V, subunit A"/>
    <property type="match status" value="1"/>
</dbReference>
<dbReference type="Proteomes" id="UP000197138">
    <property type="component" value="Unassembled WGS sequence"/>
</dbReference>
<evidence type="ECO:0000313" key="7">
    <source>
        <dbReference type="Proteomes" id="UP000233551"/>
    </source>
</evidence>
<dbReference type="GO" id="GO:0004867">
    <property type="term" value="F:serine-type endopeptidase inhibitor activity"/>
    <property type="evidence" value="ECO:0007669"/>
    <property type="project" value="UniProtKB-KW"/>
</dbReference>
<dbReference type="GO" id="GO:0009611">
    <property type="term" value="P:response to wounding"/>
    <property type="evidence" value="ECO:0007669"/>
    <property type="project" value="InterPro"/>
</dbReference>
<keyword evidence="2" id="KW-0646">Protease inhibitor</keyword>
<evidence type="ECO:0000313" key="5">
    <source>
        <dbReference type="EMBL" id="PKH48654.1"/>
    </source>
</evidence>
<dbReference type="SUPFAM" id="SSF54654">
    <property type="entry name" value="CI-2 family of serine protease inhibitors"/>
    <property type="match status" value="1"/>
</dbReference>
<protein>
    <recommendedName>
        <fullName evidence="8">Glu S.griseus protease inhibitor-like</fullName>
    </recommendedName>
</protein>
<comment type="similarity">
    <text evidence="1">Belongs to the protease inhibitor I13 (potato type I serine protease inhibitor) family.</text>
</comment>
<dbReference type="PANTHER" id="PTHR33091:SF73">
    <property type="entry name" value="INHIBITOR OF TRYPSIN AND HAGEMAN FACTOR-LIKE"/>
    <property type="match status" value="1"/>
</dbReference>
<dbReference type="InterPro" id="IPR000864">
    <property type="entry name" value="Prot_inh_pot1"/>
</dbReference>
<dbReference type="Pfam" id="PF00280">
    <property type="entry name" value="potato_inhibit"/>
    <property type="match status" value="1"/>
</dbReference>
<dbReference type="InterPro" id="IPR036354">
    <property type="entry name" value="Prot_inh_pot1_sf"/>
</dbReference>
<dbReference type="AlphaFoldDB" id="A0A218WNS1"/>
<evidence type="ECO:0000313" key="4">
    <source>
        <dbReference type="EMBL" id="OWM74128.1"/>
    </source>
</evidence>
<dbReference type="Proteomes" id="UP000233551">
    <property type="component" value="Unassembled WGS sequence"/>
</dbReference>
<dbReference type="EMBL" id="PGOL01045201">
    <property type="protein sequence ID" value="PKH48654.1"/>
    <property type="molecule type" value="Genomic_DNA"/>
</dbReference>
<organism evidence="4 6">
    <name type="scientific">Punica granatum</name>
    <name type="common">Pomegranate</name>
    <dbReference type="NCBI Taxonomy" id="22663"/>
    <lineage>
        <taxon>Eukaryota</taxon>
        <taxon>Viridiplantae</taxon>
        <taxon>Streptophyta</taxon>
        <taxon>Embryophyta</taxon>
        <taxon>Tracheophyta</taxon>
        <taxon>Spermatophyta</taxon>
        <taxon>Magnoliopsida</taxon>
        <taxon>eudicotyledons</taxon>
        <taxon>Gunneridae</taxon>
        <taxon>Pentapetalae</taxon>
        <taxon>rosids</taxon>
        <taxon>malvids</taxon>
        <taxon>Myrtales</taxon>
        <taxon>Lythraceae</taxon>
        <taxon>Punica</taxon>
    </lineage>
</organism>
<keyword evidence="7" id="KW-1185">Reference proteome</keyword>
<dbReference type="STRING" id="22663.A0A218WNS1"/>
<sequence length="71" mass="7730">MASACPPGKSSWPELMGTIGEEAAARIMLERPFVRAYPIRVGSSVTPGFHCDRVLVWIDPNHVVIKIPTIG</sequence>
<comment type="caution">
    <text evidence="4">The sequence shown here is derived from an EMBL/GenBank/DDBJ whole genome shotgun (WGS) entry which is preliminary data.</text>
</comment>
<accession>A0A218WNS1</accession>
<evidence type="ECO:0000313" key="6">
    <source>
        <dbReference type="Proteomes" id="UP000197138"/>
    </source>
</evidence>
<gene>
    <name evidence="4" type="ORF">CDL15_Pgr008439</name>
    <name evidence="5" type="ORF">CRG98_050351</name>
</gene>
<evidence type="ECO:0000256" key="2">
    <source>
        <dbReference type="ARBA" id="ARBA00022690"/>
    </source>
</evidence>
<dbReference type="EMBL" id="MTKT01003794">
    <property type="protein sequence ID" value="OWM74128.1"/>
    <property type="molecule type" value="Genomic_DNA"/>
</dbReference>
<reference evidence="5 7" key="3">
    <citation type="submission" date="2017-11" db="EMBL/GenBank/DDBJ databases">
        <title>De-novo sequencing of pomegranate (Punica granatum L.) genome.</title>
        <authorList>
            <person name="Akparov Z."/>
            <person name="Amiraslanov A."/>
            <person name="Hajiyeva S."/>
            <person name="Abbasov M."/>
            <person name="Kaur K."/>
            <person name="Hamwieh A."/>
            <person name="Solovyev V."/>
            <person name="Salamov A."/>
            <person name="Braich B."/>
            <person name="Kosarev P."/>
            <person name="Mahmoud A."/>
            <person name="Hajiyev E."/>
            <person name="Babayeva S."/>
            <person name="Izzatullayeva V."/>
            <person name="Mammadov A."/>
            <person name="Mammadov A."/>
            <person name="Sharifova S."/>
            <person name="Ojaghi J."/>
            <person name="Eynullazada K."/>
            <person name="Bayramov B."/>
            <person name="Abdulazimova A."/>
            <person name="Shahmuradov I."/>
        </authorList>
    </citation>
    <scope>NUCLEOTIDE SEQUENCE [LARGE SCALE GENOMIC DNA]</scope>
    <source>
        <strain evidence="5">AG2017</strain>
        <strain evidence="7">cv. AG2017</strain>
        <tissue evidence="5">Leaf</tissue>
    </source>
</reference>
<dbReference type="SMR" id="A0A218WNS1"/>
<evidence type="ECO:0000256" key="3">
    <source>
        <dbReference type="ARBA" id="ARBA00022900"/>
    </source>
</evidence>
<evidence type="ECO:0000256" key="1">
    <source>
        <dbReference type="ARBA" id="ARBA00008210"/>
    </source>
</evidence>
<keyword evidence="3" id="KW-0722">Serine protease inhibitor</keyword>
<reference evidence="4" key="2">
    <citation type="submission" date="2017-06" db="EMBL/GenBank/DDBJ databases">
        <title>The pomegranate genome and the genomics of punicalagin biosynthesis.</title>
        <authorList>
            <person name="Xu C."/>
        </authorList>
    </citation>
    <scope>NUCLEOTIDE SEQUENCE [LARGE SCALE GENOMIC DNA]</scope>
    <source>
        <tissue evidence="4">Fresh leaf</tissue>
    </source>
</reference>
<name>A0A218WNS1_PUNGR</name>